<dbReference type="InterPro" id="IPR036838">
    <property type="entry name" value="Ribosomal_uS10_dom_sf"/>
</dbReference>
<dbReference type="AlphaFoldDB" id="A0A9P6JJJ4"/>
<dbReference type="PRINTS" id="PR00971">
    <property type="entry name" value="RIBOSOMALS10"/>
</dbReference>
<evidence type="ECO:0000256" key="2">
    <source>
        <dbReference type="ARBA" id="ARBA00022980"/>
    </source>
</evidence>
<comment type="subunit">
    <text evidence="7">Part of the mitochondrial small ribosomal subunit.</text>
</comment>
<evidence type="ECO:0000259" key="8">
    <source>
        <dbReference type="SMART" id="SM01403"/>
    </source>
</evidence>
<evidence type="ECO:0000256" key="4">
    <source>
        <dbReference type="ARBA" id="ARBA00035261"/>
    </source>
</evidence>
<comment type="function">
    <text evidence="6">Involved in mitochondrial genome encoded proteins translation. Involved in the binding of tRNA to the ribosomes.</text>
</comment>
<evidence type="ECO:0000256" key="7">
    <source>
        <dbReference type="ARBA" id="ARBA00065857"/>
    </source>
</evidence>
<evidence type="ECO:0000313" key="9">
    <source>
        <dbReference type="EMBL" id="KAF9523010.1"/>
    </source>
</evidence>
<comment type="caution">
    <text evidence="9">The sequence shown here is derived from an EMBL/GenBank/DDBJ whole genome shotgun (WGS) entry which is preliminary data.</text>
</comment>
<evidence type="ECO:0000256" key="1">
    <source>
        <dbReference type="ARBA" id="ARBA00007102"/>
    </source>
</evidence>
<comment type="similarity">
    <text evidence="1">Belongs to the universal ribosomal protein uS10 family.</text>
</comment>
<organism evidence="9 10">
    <name type="scientific">Crepidotus variabilis</name>
    <dbReference type="NCBI Taxonomy" id="179855"/>
    <lineage>
        <taxon>Eukaryota</taxon>
        <taxon>Fungi</taxon>
        <taxon>Dikarya</taxon>
        <taxon>Basidiomycota</taxon>
        <taxon>Agaricomycotina</taxon>
        <taxon>Agaricomycetes</taxon>
        <taxon>Agaricomycetidae</taxon>
        <taxon>Agaricales</taxon>
        <taxon>Agaricineae</taxon>
        <taxon>Crepidotaceae</taxon>
        <taxon>Crepidotus</taxon>
    </lineage>
</organism>
<dbReference type="GO" id="GO:1990904">
    <property type="term" value="C:ribonucleoprotein complex"/>
    <property type="evidence" value="ECO:0007669"/>
    <property type="project" value="UniProtKB-KW"/>
</dbReference>
<keyword evidence="3" id="KW-0687">Ribonucleoprotein</keyword>
<dbReference type="SMART" id="SM01403">
    <property type="entry name" value="Ribosomal_S10"/>
    <property type="match status" value="1"/>
</dbReference>
<dbReference type="OrthoDB" id="366214at2759"/>
<evidence type="ECO:0000313" key="10">
    <source>
        <dbReference type="Proteomes" id="UP000807306"/>
    </source>
</evidence>
<dbReference type="InterPro" id="IPR027486">
    <property type="entry name" value="Ribosomal_uS10_dom"/>
</dbReference>
<dbReference type="Proteomes" id="UP000807306">
    <property type="component" value="Unassembled WGS sequence"/>
</dbReference>
<dbReference type="HAMAP" id="MF_00508">
    <property type="entry name" value="Ribosomal_uS10"/>
    <property type="match status" value="1"/>
</dbReference>
<evidence type="ECO:0000256" key="3">
    <source>
        <dbReference type="ARBA" id="ARBA00023274"/>
    </source>
</evidence>
<sequence length="247" mass="27183">MAKNSSKETKIPDVLAYTVEAVPGQLAPSVASTPGELFGSAFSYESLGLKMDPRTLPLPLPKNFNPLDTALTEEQYASSLVHGRSVVEPYRHPRTHSIPVASIHFRSHHVELLNLFTHFASHAASALGIPIGGVASLPTKRTLWTVPRSPFAHKKAQENFERKIHKRAIKAFDADGEVVQRWVAYLRTNALAGVGMKVTTWDRVPLGIGNAKILKQNQDSATNSRLTAPNKIKQLGEEIIKEEQRNA</sequence>
<dbReference type="Gene3D" id="3.30.70.600">
    <property type="entry name" value="Ribosomal protein S10 domain"/>
    <property type="match status" value="1"/>
</dbReference>
<dbReference type="PANTHER" id="PTHR11700">
    <property type="entry name" value="30S RIBOSOMAL PROTEIN S10 FAMILY MEMBER"/>
    <property type="match status" value="1"/>
</dbReference>
<feature type="domain" description="Small ribosomal subunit protein uS10" evidence="8">
    <location>
        <begin position="102"/>
        <end position="199"/>
    </location>
</feature>
<proteinExistence type="inferred from homology"/>
<keyword evidence="10" id="KW-1185">Reference proteome</keyword>
<name>A0A9P6JJJ4_9AGAR</name>
<evidence type="ECO:0000256" key="6">
    <source>
        <dbReference type="ARBA" id="ARBA00057689"/>
    </source>
</evidence>
<keyword evidence="2 9" id="KW-0689">Ribosomal protein</keyword>
<gene>
    <name evidence="9" type="ORF">CPB83DRAFT_840033</name>
</gene>
<dbReference type="InterPro" id="IPR001848">
    <property type="entry name" value="Ribosomal_uS10"/>
</dbReference>
<dbReference type="GO" id="GO:0005840">
    <property type="term" value="C:ribosome"/>
    <property type="evidence" value="ECO:0007669"/>
    <property type="project" value="UniProtKB-KW"/>
</dbReference>
<dbReference type="FunFam" id="3.30.70.600:FF:000003">
    <property type="entry name" value="30S ribosomal protein S10"/>
    <property type="match status" value="1"/>
</dbReference>
<accession>A0A9P6JJJ4</accession>
<reference evidence="9" key="1">
    <citation type="submission" date="2020-11" db="EMBL/GenBank/DDBJ databases">
        <authorList>
            <consortium name="DOE Joint Genome Institute"/>
            <person name="Ahrendt S."/>
            <person name="Riley R."/>
            <person name="Andreopoulos W."/>
            <person name="Labutti K."/>
            <person name="Pangilinan J."/>
            <person name="Ruiz-Duenas F.J."/>
            <person name="Barrasa J.M."/>
            <person name="Sanchez-Garcia M."/>
            <person name="Camarero S."/>
            <person name="Miyauchi S."/>
            <person name="Serrano A."/>
            <person name="Linde D."/>
            <person name="Babiker R."/>
            <person name="Drula E."/>
            <person name="Ayuso-Fernandez I."/>
            <person name="Pacheco R."/>
            <person name="Padilla G."/>
            <person name="Ferreira P."/>
            <person name="Barriuso J."/>
            <person name="Kellner H."/>
            <person name="Castanera R."/>
            <person name="Alfaro M."/>
            <person name="Ramirez L."/>
            <person name="Pisabarro A.G."/>
            <person name="Kuo A."/>
            <person name="Tritt A."/>
            <person name="Lipzen A."/>
            <person name="He G."/>
            <person name="Yan M."/>
            <person name="Ng V."/>
            <person name="Cullen D."/>
            <person name="Martin F."/>
            <person name="Rosso M.-N."/>
            <person name="Henrissat B."/>
            <person name="Hibbett D."/>
            <person name="Martinez A.T."/>
            <person name="Grigoriev I.V."/>
        </authorList>
    </citation>
    <scope>NUCLEOTIDE SEQUENCE</scope>
    <source>
        <strain evidence="9">CBS 506.95</strain>
    </source>
</reference>
<dbReference type="GO" id="GO:0003735">
    <property type="term" value="F:structural constituent of ribosome"/>
    <property type="evidence" value="ECO:0007669"/>
    <property type="project" value="InterPro"/>
</dbReference>
<evidence type="ECO:0000256" key="5">
    <source>
        <dbReference type="ARBA" id="ARBA00042916"/>
    </source>
</evidence>
<dbReference type="Pfam" id="PF00338">
    <property type="entry name" value="Ribosomal_S10"/>
    <property type="match status" value="1"/>
</dbReference>
<protein>
    <recommendedName>
        <fullName evidence="4">Small ribosomal subunit protein uS10m</fullName>
    </recommendedName>
    <alternativeName>
        <fullName evidence="5">37S ribosomal protein S10, mitochondrial</fullName>
    </alternativeName>
</protein>
<dbReference type="EMBL" id="MU157927">
    <property type="protein sequence ID" value="KAF9523010.1"/>
    <property type="molecule type" value="Genomic_DNA"/>
</dbReference>
<dbReference type="SUPFAM" id="SSF54999">
    <property type="entry name" value="Ribosomal protein S10"/>
    <property type="match status" value="1"/>
</dbReference>
<dbReference type="GO" id="GO:0006412">
    <property type="term" value="P:translation"/>
    <property type="evidence" value="ECO:0007669"/>
    <property type="project" value="InterPro"/>
</dbReference>